<gene>
    <name evidence="4" type="ORF">SAMN04489742_4861</name>
</gene>
<evidence type="ECO:0000313" key="5">
    <source>
        <dbReference type="Proteomes" id="UP000181917"/>
    </source>
</evidence>
<accession>A0A1H1HZW2</accession>
<dbReference type="InterPro" id="IPR001910">
    <property type="entry name" value="Inosine/uridine_hydrolase_dom"/>
</dbReference>
<protein>
    <submittedName>
        <fullName evidence="4">Pyrimidine-specific ribonucleoside hydrolase</fullName>
    </submittedName>
</protein>
<evidence type="ECO:0000256" key="1">
    <source>
        <dbReference type="ARBA" id="ARBA00022801"/>
    </source>
</evidence>
<keyword evidence="5" id="KW-1185">Reference proteome</keyword>
<dbReference type="SUPFAM" id="SSF53590">
    <property type="entry name" value="Nucleoside hydrolase"/>
    <property type="match status" value="1"/>
</dbReference>
<dbReference type="InterPro" id="IPR023186">
    <property type="entry name" value="IUNH"/>
</dbReference>
<evidence type="ECO:0000256" key="2">
    <source>
        <dbReference type="ARBA" id="ARBA00023295"/>
    </source>
</evidence>
<keyword evidence="2" id="KW-0326">Glycosidase</keyword>
<dbReference type="EMBL" id="FNKH01000003">
    <property type="protein sequence ID" value="SDR31011.1"/>
    <property type="molecule type" value="Genomic_DNA"/>
</dbReference>
<dbReference type="Gene3D" id="3.90.245.10">
    <property type="entry name" value="Ribonucleoside hydrolase-like"/>
    <property type="match status" value="1"/>
</dbReference>
<evidence type="ECO:0000313" key="4">
    <source>
        <dbReference type="EMBL" id="SDR31011.1"/>
    </source>
</evidence>
<dbReference type="Pfam" id="PF01156">
    <property type="entry name" value="IU_nuc_hydro"/>
    <property type="match status" value="1"/>
</dbReference>
<dbReference type="PANTHER" id="PTHR12304">
    <property type="entry name" value="INOSINE-URIDINE PREFERRING NUCLEOSIDE HYDROLASE"/>
    <property type="match status" value="1"/>
</dbReference>
<dbReference type="AlphaFoldDB" id="A0A1H1HZW2"/>
<dbReference type="STRING" id="37928.SAMN04489742_4861"/>
<sequence length="328" mass="35366">MRHQILLDVDTGRDDALAIMFAVQHPDIDVRAITCIAGNTNLENVVGNTLKILDLVDAPPIPVALGARRPLIEPPRDASWIHGKYGLGDVDLPVSDRSVKPIHAVDLMRQCLLDADEPLTIFALGPMTNLALLLRMYPEVSDQIKRIIFMGGSATIGNATPVAEFNFWHDPEAADIVLTSGIPLTMYGWDVLWGMRTSAEQIAELCASSNPIRQTAGRLLDFKVKDPSNGSVVVYDAIGDAGALCVMVAPEAFTIERWPVQVVLSPGAARGQTLVDRRDMSGEDAVHDPSGPIPVIDVVSAARASEVLTNFFDILGGSEARRFDVAAV</sequence>
<dbReference type="KEGG" id="acry:AC20117_22555"/>
<dbReference type="Proteomes" id="UP000181917">
    <property type="component" value="Unassembled WGS sequence"/>
</dbReference>
<organism evidence="4 5">
    <name type="scientific">Crystallibacter crystallopoietes</name>
    <dbReference type="NCBI Taxonomy" id="37928"/>
    <lineage>
        <taxon>Bacteria</taxon>
        <taxon>Bacillati</taxon>
        <taxon>Actinomycetota</taxon>
        <taxon>Actinomycetes</taxon>
        <taxon>Micrococcales</taxon>
        <taxon>Micrococcaceae</taxon>
        <taxon>Crystallibacter</taxon>
    </lineage>
</organism>
<name>A0A1H1HZW2_9MICC</name>
<dbReference type="InterPro" id="IPR036452">
    <property type="entry name" value="Ribo_hydro-like"/>
</dbReference>
<dbReference type="GO" id="GO:0005829">
    <property type="term" value="C:cytosol"/>
    <property type="evidence" value="ECO:0007669"/>
    <property type="project" value="TreeGrafter"/>
</dbReference>
<dbReference type="RefSeq" id="WP_074703616.1">
    <property type="nucleotide sequence ID" value="NZ_CP018865.1"/>
</dbReference>
<feature type="domain" description="Inosine/uridine-preferring nucleoside hydrolase" evidence="3">
    <location>
        <begin position="5"/>
        <end position="282"/>
    </location>
</feature>
<reference evidence="4 5" key="1">
    <citation type="submission" date="2016-10" db="EMBL/GenBank/DDBJ databases">
        <authorList>
            <person name="de Groot N.N."/>
        </authorList>
    </citation>
    <scope>NUCLEOTIDE SEQUENCE [LARGE SCALE GENOMIC DNA]</scope>
    <source>
        <strain evidence="4 5">DSM 20117</strain>
    </source>
</reference>
<dbReference type="GO" id="GO:0006152">
    <property type="term" value="P:purine nucleoside catabolic process"/>
    <property type="evidence" value="ECO:0007669"/>
    <property type="project" value="TreeGrafter"/>
</dbReference>
<dbReference type="GO" id="GO:0008477">
    <property type="term" value="F:purine nucleosidase activity"/>
    <property type="evidence" value="ECO:0007669"/>
    <property type="project" value="TreeGrafter"/>
</dbReference>
<proteinExistence type="predicted"/>
<evidence type="ECO:0000259" key="3">
    <source>
        <dbReference type="Pfam" id="PF01156"/>
    </source>
</evidence>
<keyword evidence="1 4" id="KW-0378">Hydrolase</keyword>
<dbReference type="OrthoDB" id="9797882at2"/>
<dbReference type="PANTHER" id="PTHR12304:SF4">
    <property type="entry name" value="URIDINE NUCLEOSIDASE"/>
    <property type="match status" value="1"/>
</dbReference>